<protein>
    <submittedName>
        <fullName evidence="2">Uncharacterized protein</fullName>
    </submittedName>
</protein>
<organism evidence="2 3">
    <name type="scientific">Deinococcus petrolearius</name>
    <dbReference type="NCBI Taxonomy" id="1751295"/>
    <lineage>
        <taxon>Bacteria</taxon>
        <taxon>Thermotogati</taxon>
        <taxon>Deinococcota</taxon>
        <taxon>Deinococci</taxon>
        <taxon>Deinococcales</taxon>
        <taxon>Deinococcaceae</taxon>
        <taxon>Deinococcus</taxon>
    </lineage>
</organism>
<dbReference type="EMBL" id="JBHSOH010000019">
    <property type="protein sequence ID" value="MFC5849314.1"/>
    <property type="molecule type" value="Genomic_DNA"/>
</dbReference>
<dbReference type="RefSeq" id="WP_380050362.1">
    <property type="nucleotide sequence ID" value="NZ_JBHSOH010000019.1"/>
</dbReference>
<name>A0ABW1DQE4_9DEIO</name>
<comment type="caution">
    <text evidence="2">The sequence shown here is derived from an EMBL/GenBank/DDBJ whole genome shotgun (WGS) entry which is preliminary data.</text>
</comment>
<keyword evidence="3" id="KW-1185">Reference proteome</keyword>
<keyword evidence="1" id="KW-0812">Transmembrane</keyword>
<reference evidence="3" key="1">
    <citation type="journal article" date="2019" name="Int. J. Syst. Evol. Microbiol.">
        <title>The Global Catalogue of Microorganisms (GCM) 10K type strain sequencing project: providing services to taxonomists for standard genome sequencing and annotation.</title>
        <authorList>
            <consortium name="The Broad Institute Genomics Platform"/>
            <consortium name="The Broad Institute Genome Sequencing Center for Infectious Disease"/>
            <person name="Wu L."/>
            <person name="Ma J."/>
        </authorList>
    </citation>
    <scope>NUCLEOTIDE SEQUENCE [LARGE SCALE GENOMIC DNA]</scope>
    <source>
        <strain evidence="3">CGMCC 1.15053</strain>
    </source>
</reference>
<evidence type="ECO:0000313" key="2">
    <source>
        <dbReference type="EMBL" id="MFC5849314.1"/>
    </source>
</evidence>
<dbReference type="Proteomes" id="UP001595979">
    <property type="component" value="Unassembled WGS sequence"/>
</dbReference>
<accession>A0ABW1DQE4</accession>
<keyword evidence="1" id="KW-1133">Transmembrane helix</keyword>
<feature type="transmembrane region" description="Helical" evidence="1">
    <location>
        <begin position="46"/>
        <end position="69"/>
    </location>
</feature>
<evidence type="ECO:0000256" key="1">
    <source>
        <dbReference type="SAM" id="Phobius"/>
    </source>
</evidence>
<keyword evidence="1" id="KW-0472">Membrane</keyword>
<gene>
    <name evidence="2" type="ORF">ACFPQ6_13455</name>
</gene>
<proteinExistence type="predicted"/>
<sequence length="140" mass="15316">MAMLLPTLSLLFGTVFWALTLLPEPDRLHGVTWPNLFFADQPIPLWQIVHSIFEIGAMLLLTSGLLLILRRRRWSKAQISAMGVILSLLSLAGFSLWASAPSSALFVVFLVGLGLASSPWIDGPLGGPPRPQVSSSQRQR</sequence>
<evidence type="ECO:0000313" key="3">
    <source>
        <dbReference type="Proteomes" id="UP001595979"/>
    </source>
</evidence>